<dbReference type="AlphaFoldDB" id="A0AAD5K6U5"/>
<protein>
    <submittedName>
        <fullName evidence="2">Uncharacterized protein</fullName>
    </submittedName>
</protein>
<reference evidence="2" key="2">
    <citation type="submission" date="2023-02" db="EMBL/GenBank/DDBJ databases">
        <authorList>
            <consortium name="DOE Joint Genome Institute"/>
            <person name="Mondo S.J."/>
            <person name="Chang Y."/>
            <person name="Wang Y."/>
            <person name="Ahrendt S."/>
            <person name="Andreopoulos W."/>
            <person name="Barry K."/>
            <person name="Beard J."/>
            <person name="Benny G.L."/>
            <person name="Blankenship S."/>
            <person name="Bonito G."/>
            <person name="Cuomo C."/>
            <person name="Desiro A."/>
            <person name="Gervers K.A."/>
            <person name="Hundley H."/>
            <person name="Kuo A."/>
            <person name="LaButti K."/>
            <person name="Lang B.F."/>
            <person name="Lipzen A."/>
            <person name="O'Donnell K."/>
            <person name="Pangilinan J."/>
            <person name="Reynolds N."/>
            <person name="Sandor L."/>
            <person name="Smith M.W."/>
            <person name="Tsang A."/>
            <person name="Grigoriev I.V."/>
            <person name="Stajich J.E."/>
            <person name="Spatafora J.W."/>
        </authorList>
    </citation>
    <scope>NUCLEOTIDE SEQUENCE</scope>
    <source>
        <strain evidence="2">RSA 2281</strain>
    </source>
</reference>
<reference evidence="2" key="1">
    <citation type="journal article" date="2022" name="IScience">
        <title>Evolution of zygomycete secretomes and the origins of terrestrial fungal ecologies.</title>
        <authorList>
            <person name="Chang Y."/>
            <person name="Wang Y."/>
            <person name="Mondo S."/>
            <person name="Ahrendt S."/>
            <person name="Andreopoulos W."/>
            <person name="Barry K."/>
            <person name="Beard J."/>
            <person name="Benny G.L."/>
            <person name="Blankenship S."/>
            <person name="Bonito G."/>
            <person name="Cuomo C."/>
            <person name="Desiro A."/>
            <person name="Gervers K.A."/>
            <person name="Hundley H."/>
            <person name="Kuo A."/>
            <person name="LaButti K."/>
            <person name="Lang B.F."/>
            <person name="Lipzen A."/>
            <person name="O'Donnell K."/>
            <person name="Pangilinan J."/>
            <person name="Reynolds N."/>
            <person name="Sandor L."/>
            <person name="Smith M.E."/>
            <person name="Tsang A."/>
            <person name="Grigoriev I.V."/>
            <person name="Stajich J.E."/>
            <person name="Spatafora J.W."/>
        </authorList>
    </citation>
    <scope>NUCLEOTIDE SEQUENCE</scope>
    <source>
        <strain evidence="2">RSA 2281</strain>
    </source>
</reference>
<comment type="caution">
    <text evidence="2">The sequence shown here is derived from an EMBL/GenBank/DDBJ whole genome shotgun (WGS) entry which is preliminary data.</text>
</comment>
<feature type="compositionally biased region" description="Low complexity" evidence="1">
    <location>
        <begin position="32"/>
        <end position="57"/>
    </location>
</feature>
<dbReference type="EMBL" id="JAIXMP010000006">
    <property type="protein sequence ID" value="KAI9271867.1"/>
    <property type="molecule type" value="Genomic_DNA"/>
</dbReference>
<accession>A0AAD5K6U5</accession>
<sequence>MSQTEEDTRPADVEMRRERDMTQQIKARLGRMSMDTDSLASSSSSAASNIGSTSGASWTTSNCGTTAKPTPSGSVPAVAWARIRDPEGSPTMPPYHASKLNPEMEMTVSHMILLLYRSFFFHNITKI</sequence>
<proteinExistence type="predicted"/>
<organism evidence="2 3">
    <name type="scientific">Phascolomyces articulosus</name>
    <dbReference type="NCBI Taxonomy" id="60185"/>
    <lineage>
        <taxon>Eukaryota</taxon>
        <taxon>Fungi</taxon>
        <taxon>Fungi incertae sedis</taxon>
        <taxon>Mucoromycota</taxon>
        <taxon>Mucoromycotina</taxon>
        <taxon>Mucoromycetes</taxon>
        <taxon>Mucorales</taxon>
        <taxon>Lichtheimiaceae</taxon>
        <taxon>Phascolomyces</taxon>
    </lineage>
</organism>
<dbReference type="Proteomes" id="UP001209540">
    <property type="component" value="Unassembled WGS sequence"/>
</dbReference>
<feature type="compositionally biased region" description="Polar residues" evidence="1">
    <location>
        <begin position="58"/>
        <end position="73"/>
    </location>
</feature>
<evidence type="ECO:0000313" key="3">
    <source>
        <dbReference type="Proteomes" id="UP001209540"/>
    </source>
</evidence>
<gene>
    <name evidence="2" type="ORF">BDA99DRAFT_306986</name>
</gene>
<name>A0AAD5K6U5_9FUNG</name>
<evidence type="ECO:0000256" key="1">
    <source>
        <dbReference type="SAM" id="MobiDB-lite"/>
    </source>
</evidence>
<evidence type="ECO:0000313" key="2">
    <source>
        <dbReference type="EMBL" id="KAI9271867.1"/>
    </source>
</evidence>
<keyword evidence="3" id="KW-1185">Reference proteome</keyword>
<feature type="region of interest" description="Disordered" evidence="1">
    <location>
        <begin position="1"/>
        <end position="20"/>
    </location>
</feature>
<feature type="region of interest" description="Disordered" evidence="1">
    <location>
        <begin position="27"/>
        <end position="76"/>
    </location>
</feature>